<evidence type="ECO:0000313" key="1">
    <source>
        <dbReference type="EMBL" id="GBG23095.1"/>
    </source>
</evidence>
<accession>A0A2R5FXV3</accession>
<comment type="caution">
    <text evidence="1">The sequence shown here is derived from an EMBL/GenBank/DDBJ whole genome shotgun (WGS) entry which is preliminary data.</text>
</comment>
<organism evidence="1 2">
    <name type="scientific">Nostoc commune NIES-4072</name>
    <dbReference type="NCBI Taxonomy" id="2005467"/>
    <lineage>
        <taxon>Bacteria</taxon>
        <taxon>Bacillati</taxon>
        <taxon>Cyanobacteriota</taxon>
        <taxon>Cyanophyceae</taxon>
        <taxon>Nostocales</taxon>
        <taxon>Nostocaceae</taxon>
        <taxon>Nostoc</taxon>
    </lineage>
</organism>
<proteinExistence type="predicted"/>
<name>A0A2R5FXV3_NOSCO</name>
<sequence length="72" mass="8206">MTLQYTNPNDWGKSLLDDNALRIEQIKAENKAALKTPAIIEITSENNPDIWELLQPPSEQVSFLREASPIRE</sequence>
<dbReference type="RefSeq" id="WP_109013051.1">
    <property type="nucleotide sequence ID" value="NZ_BDUD01000002.1"/>
</dbReference>
<keyword evidence="2" id="KW-1185">Reference proteome</keyword>
<dbReference type="Proteomes" id="UP000245124">
    <property type="component" value="Unassembled WGS sequence"/>
</dbReference>
<dbReference type="EMBL" id="BDUD01000002">
    <property type="protein sequence ID" value="GBG23095.1"/>
    <property type="molecule type" value="Genomic_DNA"/>
</dbReference>
<gene>
    <name evidence="1" type="ORF">NIES4072_68070</name>
</gene>
<reference evidence="1 2" key="1">
    <citation type="submission" date="2017-06" db="EMBL/GenBank/DDBJ databases">
        <title>Genome sequencing of cyanobaciteial culture collection at National Institute for Environmental Studies (NIES).</title>
        <authorList>
            <person name="Hirose Y."/>
            <person name="Shimura Y."/>
            <person name="Fujisawa T."/>
            <person name="Nakamura Y."/>
            <person name="Kawachi M."/>
        </authorList>
    </citation>
    <scope>NUCLEOTIDE SEQUENCE [LARGE SCALE GENOMIC DNA]</scope>
    <source>
        <strain evidence="1 2">NIES-4072</strain>
    </source>
</reference>
<evidence type="ECO:0000313" key="2">
    <source>
        <dbReference type="Proteomes" id="UP000245124"/>
    </source>
</evidence>
<dbReference type="AlphaFoldDB" id="A0A2R5FXV3"/>
<protein>
    <submittedName>
        <fullName evidence="1">Uncharacterized protein</fullName>
    </submittedName>
</protein>